<evidence type="ECO:0000256" key="2">
    <source>
        <dbReference type="SAM" id="SignalP"/>
    </source>
</evidence>
<evidence type="ECO:0000256" key="1">
    <source>
        <dbReference type="SAM" id="MobiDB-lite"/>
    </source>
</evidence>
<dbReference type="RefSeq" id="WP_260792113.1">
    <property type="nucleotide sequence ID" value="NZ_CP093313.1"/>
</dbReference>
<feature type="signal peptide" evidence="2">
    <location>
        <begin position="1"/>
        <end position="24"/>
    </location>
</feature>
<keyword evidence="2" id="KW-0732">Signal</keyword>
<protein>
    <recommendedName>
        <fullName evidence="5">LTXXQ motif family protein</fullName>
    </recommendedName>
</protein>
<proteinExistence type="predicted"/>
<dbReference type="Proteomes" id="UP001059380">
    <property type="component" value="Chromosome"/>
</dbReference>
<organism evidence="3 4">
    <name type="scientific">Occallatibacter riparius</name>
    <dbReference type="NCBI Taxonomy" id="1002689"/>
    <lineage>
        <taxon>Bacteria</taxon>
        <taxon>Pseudomonadati</taxon>
        <taxon>Acidobacteriota</taxon>
        <taxon>Terriglobia</taxon>
        <taxon>Terriglobales</taxon>
        <taxon>Acidobacteriaceae</taxon>
        <taxon>Occallatibacter</taxon>
    </lineage>
</organism>
<sequence length="148" mass="16375">MQLKILIVASLAIASLPCSRIAFGQQTSPSSSDQPIPSTSVPTTTGGWPSPDEAVARLSSKLNLSDDQKSKITPIIADRQTKMRELADSSGRRLQKARKAKSIMSDSDKKIEALLSSDQKKTYEQMKEERREQMQSRMQQRGNGNPQL</sequence>
<feature type="chain" id="PRO_5039892864" description="LTXXQ motif family protein" evidence="2">
    <location>
        <begin position="25"/>
        <end position="148"/>
    </location>
</feature>
<feature type="compositionally biased region" description="Polar residues" evidence="1">
    <location>
        <begin position="24"/>
        <end position="47"/>
    </location>
</feature>
<keyword evidence="4" id="KW-1185">Reference proteome</keyword>
<accession>A0A9J7BM43</accession>
<name>A0A9J7BM43_9BACT</name>
<reference evidence="3" key="1">
    <citation type="submission" date="2021-04" db="EMBL/GenBank/DDBJ databases">
        <title>Phylogenetic analysis of Acidobacteriaceae.</title>
        <authorList>
            <person name="Qiu L."/>
            <person name="Zhang Q."/>
        </authorList>
    </citation>
    <scope>NUCLEOTIDE SEQUENCE</scope>
    <source>
        <strain evidence="3">DSM 25168</strain>
    </source>
</reference>
<gene>
    <name evidence="3" type="ORF">MOP44_20015</name>
</gene>
<evidence type="ECO:0000313" key="3">
    <source>
        <dbReference type="EMBL" id="UWZ82842.1"/>
    </source>
</evidence>
<evidence type="ECO:0008006" key="5">
    <source>
        <dbReference type="Google" id="ProtNLM"/>
    </source>
</evidence>
<feature type="region of interest" description="Disordered" evidence="1">
    <location>
        <begin position="24"/>
        <end position="53"/>
    </location>
</feature>
<feature type="compositionally biased region" description="Basic and acidic residues" evidence="1">
    <location>
        <begin position="79"/>
        <end position="91"/>
    </location>
</feature>
<feature type="region of interest" description="Disordered" evidence="1">
    <location>
        <begin position="68"/>
        <end position="148"/>
    </location>
</feature>
<feature type="compositionally biased region" description="Basic and acidic residues" evidence="1">
    <location>
        <begin position="106"/>
        <end position="134"/>
    </location>
</feature>
<evidence type="ECO:0000313" key="4">
    <source>
        <dbReference type="Proteomes" id="UP001059380"/>
    </source>
</evidence>
<dbReference type="KEGG" id="orp:MOP44_20015"/>
<dbReference type="AlphaFoldDB" id="A0A9J7BM43"/>
<dbReference type="EMBL" id="CP093313">
    <property type="protein sequence ID" value="UWZ82842.1"/>
    <property type="molecule type" value="Genomic_DNA"/>
</dbReference>